<keyword evidence="3" id="KW-1185">Reference proteome</keyword>
<dbReference type="NCBIfam" id="TIGR02898">
    <property type="entry name" value="spore_YhcN_YlaJ"/>
    <property type="match status" value="1"/>
</dbReference>
<feature type="region of interest" description="Disordered" evidence="1">
    <location>
        <begin position="157"/>
        <end position="197"/>
    </location>
</feature>
<keyword evidence="2" id="KW-0449">Lipoprotein</keyword>
<name>A0A4R2BFJ0_9BACI</name>
<evidence type="ECO:0000313" key="3">
    <source>
        <dbReference type="Proteomes" id="UP000295689"/>
    </source>
</evidence>
<protein>
    <submittedName>
        <fullName evidence="2">YhcN/YlaJ family sporulation lipoprotein</fullName>
    </submittedName>
</protein>
<dbReference type="InterPro" id="IPR019076">
    <property type="entry name" value="Spore_lipoprot_YhcN/YlaJ-like"/>
</dbReference>
<evidence type="ECO:0000256" key="1">
    <source>
        <dbReference type="SAM" id="MobiDB-lite"/>
    </source>
</evidence>
<dbReference type="EMBL" id="SLVV01000005">
    <property type="protein sequence ID" value="TCN25757.1"/>
    <property type="molecule type" value="Genomic_DNA"/>
</dbReference>
<dbReference type="Pfam" id="PF09580">
    <property type="entry name" value="Spore_YhcN_YlaJ"/>
    <property type="match status" value="1"/>
</dbReference>
<organism evidence="2 3">
    <name type="scientific">Mesobacillus foraminis</name>
    <dbReference type="NCBI Taxonomy" id="279826"/>
    <lineage>
        <taxon>Bacteria</taxon>
        <taxon>Bacillati</taxon>
        <taxon>Bacillota</taxon>
        <taxon>Bacilli</taxon>
        <taxon>Bacillales</taxon>
        <taxon>Bacillaceae</taxon>
        <taxon>Mesobacillus</taxon>
    </lineage>
</organism>
<dbReference type="GO" id="GO:0030435">
    <property type="term" value="P:sporulation resulting in formation of a cellular spore"/>
    <property type="evidence" value="ECO:0007669"/>
    <property type="project" value="InterPro"/>
</dbReference>
<comment type="caution">
    <text evidence="2">The sequence shown here is derived from an EMBL/GenBank/DDBJ whole genome shotgun (WGS) entry which is preliminary data.</text>
</comment>
<sequence length="197" mass="21793">MKSIAAIFILILLASGCGTREDASQNRQDDLVKVKNSAFEHVDREESENISNHLAELAERVPQVENATAVVIGNLAVVGIDIKANLERSEVGTIKYAVAESMKDDPYGAEAIVVADPDITARLDEIAEDFNNGRPLQGIMNELADITGRIMPEVPADIIEPNPKNATEQNKEQLETDEKRNLEQKQDKQSNYHKDKE</sequence>
<dbReference type="RefSeq" id="WP_241993888.1">
    <property type="nucleotide sequence ID" value="NZ_JABUHM010000003.1"/>
</dbReference>
<gene>
    <name evidence="2" type="ORF">EV146_105420</name>
</gene>
<dbReference type="InterPro" id="IPR014247">
    <property type="entry name" value="Spore_lipoprot_YhcN/YlaJ"/>
</dbReference>
<dbReference type="AlphaFoldDB" id="A0A4R2BFJ0"/>
<dbReference type="Proteomes" id="UP000295689">
    <property type="component" value="Unassembled WGS sequence"/>
</dbReference>
<accession>A0A4R2BFJ0</accession>
<proteinExistence type="predicted"/>
<feature type="compositionally biased region" description="Basic and acidic residues" evidence="1">
    <location>
        <begin position="169"/>
        <end position="197"/>
    </location>
</feature>
<reference evidence="2 3" key="1">
    <citation type="journal article" date="2015" name="Stand. Genomic Sci.">
        <title>Genomic Encyclopedia of Bacterial and Archaeal Type Strains, Phase III: the genomes of soil and plant-associated and newly described type strains.</title>
        <authorList>
            <person name="Whitman W.B."/>
            <person name="Woyke T."/>
            <person name="Klenk H.P."/>
            <person name="Zhou Y."/>
            <person name="Lilburn T.G."/>
            <person name="Beck B.J."/>
            <person name="De Vos P."/>
            <person name="Vandamme P."/>
            <person name="Eisen J.A."/>
            <person name="Garrity G."/>
            <person name="Hugenholtz P."/>
            <person name="Kyrpides N.C."/>
        </authorList>
    </citation>
    <scope>NUCLEOTIDE SEQUENCE [LARGE SCALE GENOMIC DNA]</scope>
    <source>
        <strain evidence="2 3">CV53</strain>
    </source>
</reference>
<evidence type="ECO:0000313" key="2">
    <source>
        <dbReference type="EMBL" id="TCN25757.1"/>
    </source>
</evidence>
<dbReference type="PROSITE" id="PS51257">
    <property type="entry name" value="PROKAR_LIPOPROTEIN"/>
    <property type="match status" value="1"/>
</dbReference>